<evidence type="ECO:0000259" key="5">
    <source>
        <dbReference type="PROSITE" id="PS50931"/>
    </source>
</evidence>
<comment type="similarity">
    <text evidence="1">Belongs to the LysR transcriptional regulatory family.</text>
</comment>
<dbReference type="Gene3D" id="3.40.190.290">
    <property type="match status" value="1"/>
</dbReference>
<dbReference type="SUPFAM" id="SSF53850">
    <property type="entry name" value="Periplasmic binding protein-like II"/>
    <property type="match status" value="1"/>
</dbReference>
<dbReference type="CDD" id="cd08422">
    <property type="entry name" value="PBP2_CrgA_like"/>
    <property type="match status" value="1"/>
</dbReference>
<dbReference type="PANTHER" id="PTHR30537:SF80">
    <property type="entry name" value="TRANSCRIPTIONAL REGULATOR"/>
    <property type="match status" value="1"/>
</dbReference>
<evidence type="ECO:0000256" key="3">
    <source>
        <dbReference type="ARBA" id="ARBA00023125"/>
    </source>
</evidence>
<keyword evidence="3 6" id="KW-0238">DNA-binding</keyword>
<dbReference type="FunFam" id="1.10.10.10:FF:000001">
    <property type="entry name" value="LysR family transcriptional regulator"/>
    <property type="match status" value="1"/>
</dbReference>
<dbReference type="PRINTS" id="PR00039">
    <property type="entry name" value="HTHLYSR"/>
</dbReference>
<evidence type="ECO:0000256" key="1">
    <source>
        <dbReference type="ARBA" id="ARBA00009437"/>
    </source>
</evidence>
<dbReference type="GO" id="GO:0003700">
    <property type="term" value="F:DNA-binding transcription factor activity"/>
    <property type="evidence" value="ECO:0007669"/>
    <property type="project" value="InterPro"/>
</dbReference>
<evidence type="ECO:0000313" key="7">
    <source>
        <dbReference type="Proteomes" id="UP001242045"/>
    </source>
</evidence>
<sequence>MERDTGKLLWMTCFVRAVETGSFSAAARELGIGQPNVSRHIASLEAHLELRLLQRTTRRLLLTVEGERYYAEARHALDSIEEAEAIARGDDEPRGLLRVSCAVLVGQLHVQPLVAPLLQQHPHLEIELQLSDDYVDVVGERYDVAVRVGPLTSSMLVARKLGVSEHCVFASMQYLEAHGEPQTPQDLAGHECILHTKLANPSVWKFRDDEVHVRGRYRLNHHEAILSAVREGHGIGLAPAWIIEDDVRAGRVKPLLVDHPMPHSDIHLLYPTRRHLSARTRVMIDAITKSFSAKSCMRTGYVAGLTAPI</sequence>
<proteinExistence type="inferred from homology"/>
<dbReference type="InterPro" id="IPR058163">
    <property type="entry name" value="LysR-type_TF_proteobact-type"/>
</dbReference>
<dbReference type="EMBL" id="JAUSRD010000010">
    <property type="protein sequence ID" value="MDP9895024.1"/>
    <property type="molecule type" value="Genomic_DNA"/>
</dbReference>
<comment type="caution">
    <text evidence="6">The sequence shown here is derived from an EMBL/GenBank/DDBJ whole genome shotgun (WGS) entry which is preliminary data.</text>
</comment>
<dbReference type="Gene3D" id="1.10.10.10">
    <property type="entry name" value="Winged helix-like DNA-binding domain superfamily/Winged helix DNA-binding domain"/>
    <property type="match status" value="1"/>
</dbReference>
<reference evidence="6" key="1">
    <citation type="submission" date="2023-07" db="EMBL/GenBank/DDBJ databases">
        <title>Sorghum-associated microbial communities from plants grown in Nebraska, USA.</title>
        <authorList>
            <person name="Schachtman D."/>
        </authorList>
    </citation>
    <scope>NUCLEOTIDE SEQUENCE</scope>
    <source>
        <strain evidence="6">DS3754</strain>
    </source>
</reference>
<dbReference type="PANTHER" id="PTHR30537">
    <property type="entry name" value="HTH-TYPE TRANSCRIPTIONAL REGULATOR"/>
    <property type="match status" value="1"/>
</dbReference>
<keyword evidence="2" id="KW-0805">Transcription regulation</keyword>
<dbReference type="InterPro" id="IPR000847">
    <property type="entry name" value="LysR_HTH_N"/>
</dbReference>
<dbReference type="Pfam" id="PF00126">
    <property type="entry name" value="HTH_1"/>
    <property type="match status" value="1"/>
</dbReference>
<dbReference type="GO" id="GO:0003677">
    <property type="term" value="F:DNA binding"/>
    <property type="evidence" value="ECO:0007669"/>
    <property type="project" value="UniProtKB-KW"/>
</dbReference>
<dbReference type="Pfam" id="PF03466">
    <property type="entry name" value="LysR_substrate"/>
    <property type="match status" value="1"/>
</dbReference>
<dbReference type="InterPro" id="IPR005119">
    <property type="entry name" value="LysR_subst-bd"/>
</dbReference>
<feature type="domain" description="HTH lysR-type" evidence="5">
    <location>
        <begin position="10"/>
        <end position="63"/>
    </location>
</feature>
<name>A0AAW8D483_9BURK</name>
<dbReference type="InterPro" id="IPR036390">
    <property type="entry name" value="WH_DNA-bd_sf"/>
</dbReference>
<gene>
    <name evidence="6" type="ORF">J2W31_004149</name>
</gene>
<dbReference type="PROSITE" id="PS50931">
    <property type="entry name" value="HTH_LYSR"/>
    <property type="match status" value="1"/>
</dbReference>
<protein>
    <submittedName>
        <fullName evidence="6">DNA-binding transcriptional LysR family regulator</fullName>
    </submittedName>
</protein>
<evidence type="ECO:0000256" key="4">
    <source>
        <dbReference type="ARBA" id="ARBA00023163"/>
    </source>
</evidence>
<keyword evidence="4" id="KW-0804">Transcription</keyword>
<organism evidence="6 7">
    <name type="scientific">Variovorax boronicumulans</name>
    <dbReference type="NCBI Taxonomy" id="436515"/>
    <lineage>
        <taxon>Bacteria</taxon>
        <taxon>Pseudomonadati</taxon>
        <taxon>Pseudomonadota</taxon>
        <taxon>Betaproteobacteria</taxon>
        <taxon>Burkholderiales</taxon>
        <taxon>Comamonadaceae</taxon>
        <taxon>Variovorax</taxon>
    </lineage>
</organism>
<dbReference type="RefSeq" id="WP_306882475.1">
    <property type="nucleotide sequence ID" value="NZ_JAUSRD010000010.1"/>
</dbReference>
<evidence type="ECO:0000313" key="6">
    <source>
        <dbReference type="EMBL" id="MDP9895024.1"/>
    </source>
</evidence>
<evidence type="ECO:0000256" key="2">
    <source>
        <dbReference type="ARBA" id="ARBA00023015"/>
    </source>
</evidence>
<dbReference type="Proteomes" id="UP001242045">
    <property type="component" value="Unassembled WGS sequence"/>
</dbReference>
<accession>A0AAW8D483</accession>
<dbReference type="SUPFAM" id="SSF46785">
    <property type="entry name" value="Winged helix' DNA-binding domain"/>
    <property type="match status" value="1"/>
</dbReference>
<dbReference type="InterPro" id="IPR036388">
    <property type="entry name" value="WH-like_DNA-bd_sf"/>
</dbReference>
<dbReference type="AlphaFoldDB" id="A0AAW8D483"/>